<dbReference type="EMBL" id="KZ679273">
    <property type="protein sequence ID" value="PTB35736.1"/>
    <property type="molecule type" value="Genomic_DNA"/>
</dbReference>
<keyword evidence="3" id="KW-1185">Reference proteome</keyword>
<gene>
    <name evidence="2" type="ORF">M441DRAFT_293129</name>
</gene>
<keyword evidence="1" id="KW-0812">Transmembrane</keyword>
<evidence type="ECO:0000313" key="3">
    <source>
        <dbReference type="Proteomes" id="UP000240493"/>
    </source>
</evidence>
<keyword evidence="1" id="KW-1133">Transmembrane helix</keyword>
<feature type="transmembrane region" description="Helical" evidence="1">
    <location>
        <begin position="12"/>
        <end position="31"/>
    </location>
</feature>
<dbReference type="Proteomes" id="UP000240493">
    <property type="component" value="Unassembled WGS sequence"/>
</dbReference>
<evidence type="ECO:0000256" key="1">
    <source>
        <dbReference type="SAM" id="Phobius"/>
    </source>
</evidence>
<organism evidence="2 3">
    <name type="scientific">Trichoderma asperellum (strain ATCC 204424 / CBS 433.97 / NBRC 101777)</name>
    <dbReference type="NCBI Taxonomy" id="1042311"/>
    <lineage>
        <taxon>Eukaryota</taxon>
        <taxon>Fungi</taxon>
        <taxon>Dikarya</taxon>
        <taxon>Ascomycota</taxon>
        <taxon>Pezizomycotina</taxon>
        <taxon>Sordariomycetes</taxon>
        <taxon>Hypocreomycetidae</taxon>
        <taxon>Hypocreales</taxon>
        <taxon>Hypocreaceae</taxon>
        <taxon>Trichoderma</taxon>
    </lineage>
</organism>
<protein>
    <submittedName>
        <fullName evidence="2">Uncharacterized protein</fullName>
    </submittedName>
</protein>
<sequence>MRDKHNEGKVDRLLSSCIVSYPIILAFYGIIHCYNAREWTSTPCALPKFRL</sequence>
<accession>A0A2T3YTA9</accession>
<dbReference type="AlphaFoldDB" id="A0A2T3YTA9"/>
<name>A0A2T3YTA9_TRIA4</name>
<proteinExistence type="predicted"/>
<keyword evidence="1" id="KW-0472">Membrane</keyword>
<reference evidence="2 3" key="1">
    <citation type="submission" date="2016-07" db="EMBL/GenBank/DDBJ databases">
        <title>Multiple horizontal gene transfer events from other fungi enriched the ability of initially mycotrophic Trichoderma (Ascomycota) to feed on dead plant biomass.</title>
        <authorList>
            <consortium name="DOE Joint Genome Institute"/>
            <person name="Aerts A."/>
            <person name="Atanasova L."/>
            <person name="Chenthamara K."/>
            <person name="Zhang J."/>
            <person name="Grujic M."/>
            <person name="Henrissat B."/>
            <person name="Kuo A."/>
            <person name="Salamov A."/>
            <person name="Lipzen A."/>
            <person name="Labutti K."/>
            <person name="Barry K."/>
            <person name="Miao Y."/>
            <person name="Rahimi M.J."/>
            <person name="Shen Q."/>
            <person name="Grigoriev I.V."/>
            <person name="Kubicek C.P."/>
            <person name="Druzhinina I.S."/>
        </authorList>
    </citation>
    <scope>NUCLEOTIDE SEQUENCE [LARGE SCALE GENOMIC DNA]</scope>
    <source>
        <strain evidence="2 3">CBS 433.97</strain>
    </source>
</reference>
<evidence type="ECO:0000313" key="2">
    <source>
        <dbReference type="EMBL" id="PTB35736.1"/>
    </source>
</evidence>